<feature type="region of interest" description="Disordered" evidence="5">
    <location>
        <begin position="61"/>
        <end position="223"/>
    </location>
</feature>
<dbReference type="NCBIfam" id="TIGR01352">
    <property type="entry name" value="tonB_Cterm"/>
    <property type="match status" value="1"/>
</dbReference>
<evidence type="ECO:0000256" key="5">
    <source>
        <dbReference type="SAM" id="MobiDB-lite"/>
    </source>
</evidence>
<feature type="compositionally biased region" description="Low complexity" evidence="5">
    <location>
        <begin position="99"/>
        <end position="121"/>
    </location>
</feature>
<dbReference type="AlphaFoldDB" id="A0A078MA25"/>
<dbReference type="Gene3D" id="3.30.1150.10">
    <property type="match status" value="1"/>
</dbReference>
<dbReference type="EMBL" id="LM997413">
    <property type="protein sequence ID" value="CEA02247.1"/>
    <property type="molecule type" value="Genomic_DNA"/>
</dbReference>
<accession>A0A078MA25</accession>
<evidence type="ECO:0000256" key="1">
    <source>
        <dbReference type="ARBA" id="ARBA00004167"/>
    </source>
</evidence>
<gene>
    <name evidence="6" type="ORF">BN1049_00696</name>
</gene>
<evidence type="ECO:0000256" key="2">
    <source>
        <dbReference type="ARBA" id="ARBA00022692"/>
    </source>
</evidence>
<dbReference type="EMBL" id="LK391969">
    <property type="protein sequence ID" value="CEF25779.1"/>
    <property type="molecule type" value="Genomic_DNA"/>
</dbReference>
<dbReference type="GO" id="GO:0016020">
    <property type="term" value="C:membrane"/>
    <property type="evidence" value="ECO:0007669"/>
    <property type="project" value="UniProtKB-SubCell"/>
</dbReference>
<dbReference type="InterPro" id="IPR014161">
    <property type="entry name" value="Tol-Pal_TolA"/>
</dbReference>
<dbReference type="Pfam" id="PF13103">
    <property type="entry name" value="TonB_2"/>
    <property type="match status" value="1"/>
</dbReference>
<dbReference type="PATRIC" id="fig|1461581.3.peg.680"/>
<feature type="compositionally biased region" description="Basic and acidic residues" evidence="5">
    <location>
        <begin position="81"/>
        <end position="98"/>
    </location>
</feature>
<reference evidence="6" key="1">
    <citation type="submission" date="2014-07" db="EMBL/GenBank/DDBJ databases">
        <authorList>
            <person name="Urmite Genomes Urmite Genomes"/>
        </authorList>
    </citation>
    <scope>NUCLEOTIDE SEQUENCE</scope>
    <source>
        <strain evidence="6">12M76_air</strain>
    </source>
</reference>
<organism evidence="6">
    <name type="scientific">Pseudomonas saudimassiliensis</name>
    <dbReference type="NCBI Taxonomy" id="1461581"/>
    <lineage>
        <taxon>Bacteria</taxon>
        <taxon>Pseudomonadati</taxon>
        <taxon>Pseudomonadota</taxon>
        <taxon>Gammaproteobacteria</taxon>
        <taxon>Pseudomonadales</taxon>
        <taxon>Pseudomonadaceae</taxon>
        <taxon>Pseudomonas</taxon>
    </lineage>
</organism>
<proteinExistence type="predicted"/>
<feature type="compositionally biased region" description="Basic and acidic residues" evidence="5">
    <location>
        <begin position="144"/>
        <end position="223"/>
    </location>
</feature>
<comment type="subcellular location">
    <subcellularLocation>
        <location evidence="1">Membrane</location>
        <topology evidence="1">Single-pass membrane protein</topology>
    </subcellularLocation>
</comment>
<dbReference type="InterPro" id="IPR006260">
    <property type="entry name" value="TonB/TolA_C"/>
</dbReference>
<keyword evidence="3" id="KW-1133">Transmembrane helix</keyword>
<name>A0A078MA25_9PSED</name>
<dbReference type="GO" id="GO:0019534">
    <property type="term" value="F:toxin transmembrane transporter activity"/>
    <property type="evidence" value="ECO:0007669"/>
    <property type="project" value="InterPro"/>
</dbReference>
<feature type="compositionally biased region" description="Basic and acidic residues" evidence="5">
    <location>
        <begin position="122"/>
        <end position="137"/>
    </location>
</feature>
<sequence>MNNRDPMPSSGQDRFTASIIKAVALHLLVLVFLFVSFSSAPEFEPAKPIVRATLVQLNSKSPATTQTDQKIAGEAQRTAAQRHEAEELQREQQKRQEAQEAAQRAAAEQRQAEAAAAAAKATEAKAAQDKAAEERRQAAQVEQQKAEEAKRQADAAKKLAEAEAAKQKAAEEAAKRKAAEDAKKAADAKAAEAKKAEEAKRKAAEEAKRKADAEAAAKKAEADRVAKLKREQEEAKAKALAELLADDTQYQQAQADQVGDEVAASYDDVIRRYVSEQWRRPPTARNGMVVEVRISMLPSGDITDVVVLRSSGDAGFDQSAVQAVRNVGRIPEMQQLSRESPSTFDRLYRQRTLRFKPEDLAF</sequence>
<dbReference type="NCBIfam" id="TIGR02794">
    <property type="entry name" value="tolA_full"/>
    <property type="match status" value="1"/>
</dbReference>
<evidence type="ECO:0000256" key="3">
    <source>
        <dbReference type="ARBA" id="ARBA00022989"/>
    </source>
</evidence>
<keyword evidence="2" id="KW-0812">Transmembrane</keyword>
<evidence type="ECO:0000256" key="4">
    <source>
        <dbReference type="ARBA" id="ARBA00023136"/>
    </source>
</evidence>
<evidence type="ECO:0000313" key="6">
    <source>
        <dbReference type="EMBL" id="CEA02247.1"/>
    </source>
</evidence>
<dbReference type="SUPFAM" id="SSF74653">
    <property type="entry name" value="TolA/TonB C-terminal domain"/>
    <property type="match status" value="1"/>
</dbReference>
<protein>
    <submittedName>
        <fullName evidence="6">Protein TolA</fullName>
    </submittedName>
</protein>
<dbReference type="GO" id="GO:0043213">
    <property type="term" value="P:bacteriocin transport"/>
    <property type="evidence" value="ECO:0007669"/>
    <property type="project" value="InterPro"/>
</dbReference>
<keyword evidence="4" id="KW-0472">Membrane</keyword>